<dbReference type="AlphaFoldDB" id="A0AAW2NN27"/>
<gene>
    <name evidence="2" type="ORF">Sradi_4345200</name>
</gene>
<accession>A0AAW2NN27</accession>
<reference evidence="2" key="2">
    <citation type="journal article" date="2024" name="Plant">
        <title>Genomic evolution and insights into agronomic trait innovations of Sesamum species.</title>
        <authorList>
            <person name="Miao H."/>
            <person name="Wang L."/>
            <person name="Qu L."/>
            <person name="Liu H."/>
            <person name="Sun Y."/>
            <person name="Le M."/>
            <person name="Wang Q."/>
            <person name="Wei S."/>
            <person name="Zheng Y."/>
            <person name="Lin W."/>
            <person name="Duan Y."/>
            <person name="Cao H."/>
            <person name="Xiong S."/>
            <person name="Wang X."/>
            <person name="Wei L."/>
            <person name="Li C."/>
            <person name="Ma Q."/>
            <person name="Ju M."/>
            <person name="Zhao R."/>
            <person name="Li G."/>
            <person name="Mu C."/>
            <person name="Tian Q."/>
            <person name="Mei H."/>
            <person name="Zhang T."/>
            <person name="Gao T."/>
            <person name="Zhang H."/>
        </authorList>
    </citation>
    <scope>NUCLEOTIDE SEQUENCE</scope>
    <source>
        <strain evidence="2">G02</strain>
    </source>
</reference>
<feature type="region of interest" description="Disordered" evidence="1">
    <location>
        <begin position="162"/>
        <end position="193"/>
    </location>
</feature>
<sequence length="193" mass="21624">MQKLARTWRKSQEDGDVDGYSLPTRDDSRPIDTREQEELVRSLEKTQAQHSLLWRISDVSVGYNMASFGATGVEPGLKYVAAMVNYFIQQTILVTLAVACAQPPDAVGPKPRFPDVCPSTRAPVFHTRPTSISGQSNKYTLFLDARPPLRALCSSRQYSHVRRVRSKNKQPQMEMNGFDATGGEEMEDEDDVS</sequence>
<comment type="caution">
    <text evidence="2">The sequence shown here is derived from an EMBL/GenBank/DDBJ whole genome shotgun (WGS) entry which is preliminary data.</text>
</comment>
<feature type="compositionally biased region" description="Acidic residues" evidence="1">
    <location>
        <begin position="182"/>
        <end position="193"/>
    </location>
</feature>
<feature type="region of interest" description="Disordered" evidence="1">
    <location>
        <begin position="1"/>
        <end position="34"/>
    </location>
</feature>
<evidence type="ECO:0000313" key="2">
    <source>
        <dbReference type="EMBL" id="KAL0345139.1"/>
    </source>
</evidence>
<feature type="compositionally biased region" description="Basic and acidic residues" evidence="1">
    <location>
        <begin position="24"/>
        <end position="34"/>
    </location>
</feature>
<reference evidence="2" key="1">
    <citation type="submission" date="2020-06" db="EMBL/GenBank/DDBJ databases">
        <authorList>
            <person name="Li T."/>
            <person name="Hu X."/>
            <person name="Zhang T."/>
            <person name="Song X."/>
            <person name="Zhang H."/>
            <person name="Dai N."/>
            <person name="Sheng W."/>
            <person name="Hou X."/>
            <person name="Wei L."/>
        </authorList>
    </citation>
    <scope>NUCLEOTIDE SEQUENCE</scope>
    <source>
        <strain evidence="2">G02</strain>
        <tissue evidence="2">Leaf</tissue>
    </source>
</reference>
<dbReference type="PANTHER" id="PTHR36784">
    <property type="entry name" value="HISTONE-LYSINE N-METHYLTRANSFERASE"/>
    <property type="match status" value="1"/>
</dbReference>
<protein>
    <submittedName>
        <fullName evidence="2">Uncharacterized protein</fullName>
    </submittedName>
</protein>
<evidence type="ECO:0000256" key="1">
    <source>
        <dbReference type="SAM" id="MobiDB-lite"/>
    </source>
</evidence>
<dbReference type="PANTHER" id="PTHR36784:SF1">
    <property type="entry name" value="HISTONE-LYSINE N-METHYLTRANSFERASE"/>
    <property type="match status" value="1"/>
</dbReference>
<dbReference type="EMBL" id="JACGWJ010000019">
    <property type="protein sequence ID" value="KAL0345139.1"/>
    <property type="molecule type" value="Genomic_DNA"/>
</dbReference>
<proteinExistence type="predicted"/>
<organism evidence="2">
    <name type="scientific">Sesamum radiatum</name>
    <name type="common">Black benniseed</name>
    <dbReference type="NCBI Taxonomy" id="300843"/>
    <lineage>
        <taxon>Eukaryota</taxon>
        <taxon>Viridiplantae</taxon>
        <taxon>Streptophyta</taxon>
        <taxon>Embryophyta</taxon>
        <taxon>Tracheophyta</taxon>
        <taxon>Spermatophyta</taxon>
        <taxon>Magnoliopsida</taxon>
        <taxon>eudicotyledons</taxon>
        <taxon>Gunneridae</taxon>
        <taxon>Pentapetalae</taxon>
        <taxon>asterids</taxon>
        <taxon>lamiids</taxon>
        <taxon>Lamiales</taxon>
        <taxon>Pedaliaceae</taxon>
        <taxon>Sesamum</taxon>
    </lineage>
</organism>
<name>A0AAW2NN27_SESRA</name>